<protein>
    <submittedName>
        <fullName evidence="6">Transcriptional regulator, TetR family</fullName>
    </submittedName>
</protein>
<evidence type="ECO:0000313" key="7">
    <source>
        <dbReference type="Proteomes" id="UP000182054"/>
    </source>
</evidence>
<reference evidence="6 7" key="1">
    <citation type="submission" date="2016-10" db="EMBL/GenBank/DDBJ databases">
        <authorList>
            <person name="de Groot N.N."/>
        </authorList>
    </citation>
    <scope>NUCLEOTIDE SEQUENCE [LARGE SCALE GENOMIC DNA]</scope>
    <source>
        <strain evidence="6 7">DSM 44908</strain>
    </source>
</reference>
<dbReference type="AlphaFoldDB" id="A0A1I0SSJ3"/>
<dbReference type="InterPro" id="IPR036271">
    <property type="entry name" value="Tet_transcr_reg_TetR-rel_C_sf"/>
</dbReference>
<keyword evidence="3" id="KW-0804">Transcription</keyword>
<dbReference type="Pfam" id="PF00440">
    <property type="entry name" value="TetR_N"/>
    <property type="match status" value="1"/>
</dbReference>
<evidence type="ECO:0000256" key="2">
    <source>
        <dbReference type="ARBA" id="ARBA00023125"/>
    </source>
</evidence>
<evidence type="ECO:0000259" key="5">
    <source>
        <dbReference type="PROSITE" id="PS50977"/>
    </source>
</evidence>
<feature type="DNA-binding region" description="H-T-H motif" evidence="4">
    <location>
        <begin position="32"/>
        <end position="51"/>
    </location>
</feature>
<dbReference type="Proteomes" id="UP000182054">
    <property type="component" value="Unassembled WGS sequence"/>
</dbReference>
<dbReference type="PANTHER" id="PTHR47506">
    <property type="entry name" value="TRANSCRIPTIONAL REGULATORY PROTEIN"/>
    <property type="match status" value="1"/>
</dbReference>
<dbReference type="Gene3D" id="1.10.357.10">
    <property type="entry name" value="Tetracycline Repressor, domain 2"/>
    <property type="match status" value="1"/>
</dbReference>
<accession>A0A1I0SSJ3</accession>
<dbReference type="RefSeq" id="WP_169817727.1">
    <property type="nucleotide sequence ID" value="NZ_FOJN01000002.1"/>
</dbReference>
<organism evidence="6 7">
    <name type="scientific">Rhodococcoides kroppenstedtii</name>
    <dbReference type="NCBI Taxonomy" id="293050"/>
    <lineage>
        <taxon>Bacteria</taxon>
        <taxon>Bacillati</taxon>
        <taxon>Actinomycetota</taxon>
        <taxon>Actinomycetes</taxon>
        <taxon>Mycobacteriales</taxon>
        <taxon>Nocardiaceae</taxon>
        <taxon>Rhodococcoides</taxon>
    </lineage>
</organism>
<evidence type="ECO:0000256" key="3">
    <source>
        <dbReference type="ARBA" id="ARBA00023163"/>
    </source>
</evidence>
<dbReference type="InterPro" id="IPR009057">
    <property type="entry name" value="Homeodomain-like_sf"/>
</dbReference>
<proteinExistence type="predicted"/>
<dbReference type="SUPFAM" id="SSF46689">
    <property type="entry name" value="Homeodomain-like"/>
    <property type="match status" value="1"/>
</dbReference>
<sequence>MSDVVRDRTDRHTDLLDAAVDHVLVSGFEKMSLRTLAGALGVAHNTLTHHFGDRASLQHAILVRLAERVQRDTRAVLPEGAEPSDTVDAVLRMRTVFEWMADASRRPVWAAFYESIALAVRDPTTNRAFLSHVENDWVEPLAAEFERIGTDAGTARARAVLIVATTRGLVMDVVVSGPSGITRARDALEEFLPLVAGWIERRAPVSPSR</sequence>
<feature type="domain" description="HTH tetR-type" evidence="5">
    <location>
        <begin position="9"/>
        <end position="69"/>
    </location>
</feature>
<dbReference type="GO" id="GO:0003677">
    <property type="term" value="F:DNA binding"/>
    <property type="evidence" value="ECO:0007669"/>
    <property type="project" value="UniProtKB-UniRule"/>
</dbReference>
<gene>
    <name evidence="6" type="ORF">SAMN05444374_102121</name>
</gene>
<keyword evidence="1" id="KW-0805">Transcription regulation</keyword>
<evidence type="ECO:0000256" key="4">
    <source>
        <dbReference type="PROSITE-ProRule" id="PRU00335"/>
    </source>
</evidence>
<dbReference type="PANTHER" id="PTHR47506:SF1">
    <property type="entry name" value="HTH-TYPE TRANSCRIPTIONAL REGULATOR YJDC"/>
    <property type="match status" value="1"/>
</dbReference>
<dbReference type="PROSITE" id="PS50977">
    <property type="entry name" value="HTH_TETR_2"/>
    <property type="match status" value="1"/>
</dbReference>
<evidence type="ECO:0000313" key="6">
    <source>
        <dbReference type="EMBL" id="SFA41736.1"/>
    </source>
</evidence>
<name>A0A1I0SSJ3_9NOCA</name>
<keyword evidence="2 4" id="KW-0238">DNA-binding</keyword>
<evidence type="ECO:0000256" key="1">
    <source>
        <dbReference type="ARBA" id="ARBA00023015"/>
    </source>
</evidence>
<dbReference type="InterPro" id="IPR001647">
    <property type="entry name" value="HTH_TetR"/>
</dbReference>
<dbReference type="GeneID" id="85484597"/>
<dbReference type="SUPFAM" id="SSF48498">
    <property type="entry name" value="Tetracyclin repressor-like, C-terminal domain"/>
    <property type="match status" value="1"/>
</dbReference>
<dbReference type="EMBL" id="FOJN01000002">
    <property type="protein sequence ID" value="SFA41736.1"/>
    <property type="molecule type" value="Genomic_DNA"/>
</dbReference>